<dbReference type="AlphaFoldDB" id="A0A2K9YE38"/>
<sequence length="87" mass="10098">MEVVHDCVAHYTQRPLLSLTINGIGTEAATSKNKIDFYFERAKLWDPMLLIDEADIPMERRDNQDLQELVSFPASYVPWETAKLPRF</sequence>
<proteinExistence type="predicted"/>
<dbReference type="PANTHER" id="PTHR46411:SF3">
    <property type="entry name" value="AAA+ ATPASE DOMAIN-CONTAINING PROTEIN"/>
    <property type="match status" value="1"/>
</dbReference>
<dbReference type="PANTHER" id="PTHR46411">
    <property type="entry name" value="FAMILY ATPASE, PUTATIVE-RELATED"/>
    <property type="match status" value="1"/>
</dbReference>
<name>A0A2K9YE38_CLAUC</name>
<organism evidence="1">
    <name type="scientific">Cladonia uncialis subsp. uncialis</name>
    <dbReference type="NCBI Taxonomy" id="180999"/>
    <lineage>
        <taxon>Eukaryota</taxon>
        <taxon>Fungi</taxon>
        <taxon>Dikarya</taxon>
        <taxon>Ascomycota</taxon>
        <taxon>Pezizomycotina</taxon>
        <taxon>Lecanoromycetes</taxon>
        <taxon>OSLEUM clade</taxon>
        <taxon>Lecanoromycetidae</taxon>
        <taxon>Lecanorales</taxon>
        <taxon>Lecanorineae</taxon>
        <taxon>Cladoniaceae</taxon>
        <taxon>Cladonia</taxon>
    </lineage>
</organism>
<accession>A0A2K9YE38</accession>
<dbReference type="EMBL" id="MG777492">
    <property type="protein sequence ID" value="AUW31116.1"/>
    <property type="molecule type" value="Genomic_DNA"/>
</dbReference>
<protein>
    <submittedName>
        <fullName evidence="1">Uncharacterized protein</fullName>
    </submittedName>
</protein>
<reference evidence="1" key="1">
    <citation type="submission" date="2017-12" db="EMBL/GenBank/DDBJ databases">
        <title>Genome Sequencing Reveals a Rich Biosynthetic Potential.</title>
        <authorList>
            <person name="Bertrand R.L."/>
            <person name="Abdel-Hameed M.E."/>
            <person name="Sorensen J.L."/>
        </authorList>
    </citation>
    <scope>NUCLEOTIDE SEQUENCE</scope>
</reference>
<evidence type="ECO:0000313" key="1">
    <source>
        <dbReference type="EMBL" id="AUW31116.1"/>
    </source>
</evidence>